<protein>
    <submittedName>
        <fullName evidence="1">Uncharacterized protein</fullName>
    </submittedName>
</protein>
<evidence type="ECO:0000313" key="2">
    <source>
        <dbReference type="Proteomes" id="UP000094165"/>
    </source>
</evidence>
<gene>
    <name evidence="1" type="ORF">A130_03095</name>
</gene>
<keyword evidence="2" id="KW-1185">Reference proteome</keyword>
<organism evidence="1 2">
    <name type="scientific">Vibrio genomosp. F6 str. FF-238</name>
    <dbReference type="NCBI Taxonomy" id="1191298"/>
    <lineage>
        <taxon>Bacteria</taxon>
        <taxon>Pseudomonadati</taxon>
        <taxon>Pseudomonadota</taxon>
        <taxon>Gammaproteobacteria</taxon>
        <taxon>Vibrionales</taxon>
        <taxon>Vibrionaceae</taxon>
        <taxon>Vibrio</taxon>
    </lineage>
</organism>
<dbReference type="EMBL" id="AJYW02000045">
    <property type="protein sequence ID" value="OEE78529.1"/>
    <property type="molecule type" value="Genomic_DNA"/>
</dbReference>
<dbReference type="Proteomes" id="UP000094165">
    <property type="component" value="Unassembled WGS sequence"/>
</dbReference>
<accession>A0A1E5D4L1</accession>
<reference evidence="1 2" key="1">
    <citation type="journal article" date="2012" name="Science">
        <title>Ecological populations of bacteria act as socially cohesive units of antibiotic production and resistance.</title>
        <authorList>
            <person name="Cordero O.X."/>
            <person name="Wildschutte H."/>
            <person name="Kirkup B."/>
            <person name="Proehl S."/>
            <person name="Ngo L."/>
            <person name="Hussain F."/>
            <person name="Le Roux F."/>
            <person name="Mincer T."/>
            <person name="Polz M.F."/>
        </authorList>
    </citation>
    <scope>NUCLEOTIDE SEQUENCE [LARGE SCALE GENOMIC DNA]</scope>
    <source>
        <strain evidence="1 2">FF-238</strain>
    </source>
</reference>
<evidence type="ECO:0000313" key="1">
    <source>
        <dbReference type="EMBL" id="OEE78529.1"/>
    </source>
</evidence>
<proteinExistence type="predicted"/>
<dbReference type="RefSeq" id="WP_017053433.1">
    <property type="nucleotide sequence ID" value="NZ_AJYW02000045.1"/>
</dbReference>
<name>A0A1E5D4L1_9VIBR</name>
<dbReference type="AlphaFoldDB" id="A0A1E5D4L1"/>
<comment type="caution">
    <text evidence="1">The sequence shown here is derived from an EMBL/GenBank/DDBJ whole genome shotgun (WGS) entry which is preliminary data.</text>
</comment>
<sequence>MDLSLLKSNYELVLKELNSTDFIRGEDRYSGVFLPYPFEQYDSVQKRVMLVGRETAKWNTLNNKNTIKRIVDKNASNNIRSVIEEAFDRYSWHLLDKKGGNIKTSHRSHFKRFYANLARKLNVSPEQLVYANLYAWDYNGISPSRRGKEEFTVIQQLSADLLAEAIKFCKPDTIVFAVGCNRKNDETIKLIMDKHFGGYETKELDRKKYWRFSSNGMDCYRISHPRASSKEQQNYRKLVIDKATG</sequence>